<feature type="chain" id="PRO_5020037603" description="Rubredoxin-like domain-containing protein" evidence="7">
    <location>
        <begin position="26"/>
        <end position="210"/>
    </location>
</feature>
<accession>A0A4D9CYC4</accession>
<protein>
    <recommendedName>
        <fullName evidence="8">Rubredoxin-like domain-containing protein</fullName>
    </recommendedName>
</protein>
<dbReference type="AlphaFoldDB" id="A0A4D9CYC4"/>
<name>A0A4D9CYC4_9STRA</name>
<feature type="domain" description="Rubredoxin-like" evidence="8">
    <location>
        <begin position="114"/>
        <end position="163"/>
    </location>
</feature>
<evidence type="ECO:0000256" key="2">
    <source>
        <dbReference type="ARBA" id="ARBA00022723"/>
    </source>
</evidence>
<keyword evidence="7" id="KW-0732">Signal</keyword>
<evidence type="ECO:0000256" key="7">
    <source>
        <dbReference type="SAM" id="SignalP"/>
    </source>
</evidence>
<dbReference type="InterPro" id="IPR024934">
    <property type="entry name" value="Rubredoxin-like_dom"/>
</dbReference>
<evidence type="ECO:0000313" key="10">
    <source>
        <dbReference type="Proteomes" id="UP000355283"/>
    </source>
</evidence>
<reference evidence="9 10" key="1">
    <citation type="submission" date="2019-01" db="EMBL/GenBank/DDBJ databases">
        <title>Nuclear Genome Assembly of the Microalgal Biofuel strain Nannochloropsis salina CCMP1776.</title>
        <authorList>
            <person name="Hovde B."/>
        </authorList>
    </citation>
    <scope>NUCLEOTIDE SEQUENCE [LARGE SCALE GENOMIC DNA]</scope>
    <source>
        <strain evidence="9 10">CCMP1776</strain>
    </source>
</reference>
<keyword evidence="2" id="KW-0479">Metal-binding</keyword>
<dbReference type="PANTHER" id="PTHR47627:SF1">
    <property type="entry name" value="RUBREDOXIN-1-RELATED"/>
    <property type="match status" value="1"/>
</dbReference>
<dbReference type="GO" id="GO:0005506">
    <property type="term" value="F:iron ion binding"/>
    <property type="evidence" value="ECO:0007669"/>
    <property type="project" value="InterPro"/>
</dbReference>
<evidence type="ECO:0000259" key="8">
    <source>
        <dbReference type="PROSITE" id="PS50903"/>
    </source>
</evidence>
<keyword evidence="6" id="KW-0472">Membrane</keyword>
<keyword evidence="6" id="KW-0812">Transmembrane</keyword>
<evidence type="ECO:0000256" key="3">
    <source>
        <dbReference type="ARBA" id="ARBA00022982"/>
    </source>
</evidence>
<keyword evidence="1" id="KW-0813">Transport</keyword>
<feature type="signal peptide" evidence="7">
    <location>
        <begin position="1"/>
        <end position="25"/>
    </location>
</feature>
<dbReference type="PROSITE" id="PS50903">
    <property type="entry name" value="RUBREDOXIN_LIKE"/>
    <property type="match status" value="1"/>
</dbReference>
<evidence type="ECO:0000256" key="1">
    <source>
        <dbReference type="ARBA" id="ARBA00022448"/>
    </source>
</evidence>
<dbReference type="InterPro" id="IPR024935">
    <property type="entry name" value="Rubredoxin_dom"/>
</dbReference>
<dbReference type="Pfam" id="PF00301">
    <property type="entry name" value="Rubredoxin"/>
    <property type="match status" value="1"/>
</dbReference>
<organism evidence="9 10">
    <name type="scientific">Nannochloropsis salina CCMP1776</name>
    <dbReference type="NCBI Taxonomy" id="1027361"/>
    <lineage>
        <taxon>Eukaryota</taxon>
        <taxon>Sar</taxon>
        <taxon>Stramenopiles</taxon>
        <taxon>Ochrophyta</taxon>
        <taxon>Eustigmatophyceae</taxon>
        <taxon>Eustigmatales</taxon>
        <taxon>Monodopsidaceae</taxon>
        <taxon>Microchloropsis</taxon>
        <taxon>Microchloropsis salina</taxon>
    </lineage>
</organism>
<sequence length="210" mass="22739">MPSSTSRTILNVCLLLLVAFVGASAFFLPSPRVLSIGSNHALHKHVASRRPLPSYAASEEGVKDTELIGPTAPPAPAVVEKAEEDMTEEEKAMKSKMDKIKELKAKEVFQTQDTGDYECQVCGWQYKEEKGFGPYPAGTAFAALPADFKCPNCKAGKPAFKSMTKTIAGFSDNSKYGFGGNNLTSEQKGGLIFGGLFFFFVLFLSGYLLE</sequence>
<proteinExistence type="predicted"/>
<dbReference type="EMBL" id="SDOX01000113">
    <property type="protein sequence ID" value="TFJ82395.1"/>
    <property type="molecule type" value="Genomic_DNA"/>
</dbReference>
<dbReference type="Proteomes" id="UP000355283">
    <property type="component" value="Unassembled WGS sequence"/>
</dbReference>
<dbReference type="Gene3D" id="2.20.28.10">
    <property type="match status" value="1"/>
</dbReference>
<keyword evidence="10" id="KW-1185">Reference proteome</keyword>
<dbReference type="PANTHER" id="PTHR47627">
    <property type="entry name" value="RUBREDOXIN"/>
    <property type="match status" value="1"/>
</dbReference>
<dbReference type="InterPro" id="IPR050526">
    <property type="entry name" value="Rubredoxin_ET"/>
</dbReference>
<feature type="coiled-coil region" evidence="5">
    <location>
        <begin position="79"/>
        <end position="106"/>
    </location>
</feature>
<dbReference type="GO" id="GO:0009055">
    <property type="term" value="F:electron transfer activity"/>
    <property type="evidence" value="ECO:0007669"/>
    <property type="project" value="TreeGrafter"/>
</dbReference>
<dbReference type="PRINTS" id="PR00163">
    <property type="entry name" value="RUBREDOXIN"/>
</dbReference>
<keyword evidence="5" id="KW-0175">Coiled coil</keyword>
<dbReference type="GO" id="GO:0043448">
    <property type="term" value="P:alkane catabolic process"/>
    <property type="evidence" value="ECO:0007669"/>
    <property type="project" value="TreeGrafter"/>
</dbReference>
<evidence type="ECO:0000313" key="9">
    <source>
        <dbReference type="EMBL" id="TFJ82395.1"/>
    </source>
</evidence>
<dbReference type="CDD" id="cd00730">
    <property type="entry name" value="rubredoxin"/>
    <property type="match status" value="1"/>
</dbReference>
<evidence type="ECO:0000256" key="6">
    <source>
        <dbReference type="SAM" id="Phobius"/>
    </source>
</evidence>
<keyword evidence="3" id="KW-0249">Electron transport</keyword>
<keyword evidence="4" id="KW-0408">Iron</keyword>
<keyword evidence="6" id="KW-1133">Transmembrane helix</keyword>
<feature type="transmembrane region" description="Helical" evidence="6">
    <location>
        <begin position="191"/>
        <end position="209"/>
    </location>
</feature>
<comment type="caution">
    <text evidence="9">The sequence shown here is derived from an EMBL/GenBank/DDBJ whole genome shotgun (WGS) entry which is preliminary data.</text>
</comment>
<evidence type="ECO:0000256" key="5">
    <source>
        <dbReference type="SAM" id="Coils"/>
    </source>
</evidence>
<evidence type="ECO:0000256" key="4">
    <source>
        <dbReference type="ARBA" id="ARBA00023004"/>
    </source>
</evidence>
<dbReference type="OrthoDB" id="6379857at2759"/>
<gene>
    <name evidence="9" type="ORF">NSK_006306</name>
</gene>
<dbReference type="SUPFAM" id="SSF57802">
    <property type="entry name" value="Rubredoxin-like"/>
    <property type="match status" value="1"/>
</dbReference>